<dbReference type="Proteomes" id="UP000198636">
    <property type="component" value="Unassembled WGS sequence"/>
</dbReference>
<dbReference type="OrthoDB" id="2083636at2"/>
<dbReference type="AlphaFoldDB" id="A0A1G5CE28"/>
<evidence type="ECO:0000313" key="1">
    <source>
        <dbReference type="EMBL" id="SCY00528.1"/>
    </source>
</evidence>
<proteinExistence type="predicted"/>
<evidence type="ECO:0000313" key="2">
    <source>
        <dbReference type="Proteomes" id="UP000198636"/>
    </source>
</evidence>
<accession>A0A1G5CE28</accession>
<protein>
    <submittedName>
        <fullName evidence="1">Uncharacterized protein</fullName>
    </submittedName>
</protein>
<dbReference type="RefSeq" id="WP_091539860.1">
    <property type="nucleotide sequence ID" value="NZ_FMUS01000003.1"/>
</dbReference>
<name>A0A1G5CE28_9FIRM</name>
<organism evidence="1 2">
    <name type="scientific">Alkaliphilus peptidifermentans DSM 18978</name>
    <dbReference type="NCBI Taxonomy" id="1120976"/>
    <lineage>
        <taxon>Bacteria</taxon>
        <taxon>Bacillati</taxon>
        <taxon>Bacillota</taxon>
        <taxon>Clostridia</taxon>
        <taxon>Peptostreptococcales</taxon>
        <taxon>Natronincolaceae</taxon>
        <taxon>Alkaliphilus</taxon>
    </lineage>
</organism>
<sequence>MERKIKILTWLVVASLAVNVYSFLRADRMENNFIDRLNNLERNVTHTLGNETRSFYYHLNELKNANEWVISKSFQPIAEVSSPNELHFDLQWTLSEVEKDANVLLLYRYKNQPDWLKVLADDIGINEFSAPLILSPDNDYEYKIVSEGSLIKATEAIEISSEYYKPTPLNNSGSGSSSSNGKLSSFDISYSQLHPALFDFYMIKDVEAKLYIDNEYESIPLRVSNMYDRKEWSLDFPTEYLVTKPTAIILVIEYEDGAIVEEDRTDEVLEAMERMSQ</sequence>
<dbReference type="EMBL" id="FMUS01000003">
    <property type="protein sequence ID" value="SCY00528.1"/>
    <property type="molecule type" value="Genomic_DNA"/>
</dbReference>
<keyword evidence="2" id="KW-1185">Reference proteome</keyword>
<gene>
    <name evidence="1" type="ORF">SAMN03080606_00631</name>
</gene>
<reference evidence="1 2" key="1">
    <citation type="submission" date="2016-10" db="EMBL/GenBank/DDBJ databases">
        <authorList>
            <person name="de Groot N.N."/>
        </authorList>
    </citation>
    <scope>NUCLEOTIDE SEQUENCE [LARGE SCALE GENOMIC DNA]</scope>
    <source>
        <strain evidence="1 2">DSM 18978</strain>
    </source>
</reference>